<dbReference type="HOGENOM" id="CLU_167443_2_2_9"/>
<dbReference type="AlphaFoldDB" id="L0FDI1"/>
<dbReference type="OrthoDB" id="3192849at2"/>
<proteinExistence type="predicted"/>
<evidence type="ECO:0000313" key="3">
    <source>
        <dbReference type="Proteomes" id="UP000010797"/>
    </source>
</evidence>
<dbReference type="RefSeq" id="WP_015263675.1">
    <property type="nucleotide sequence ID" value="NC_019903.1"/>
</dbReference>
<dbReference type="EMBL" id="CP003344">
    <property type="protein sequence ID" value="AGA70716.1"/>
    <property type="molecule type" value="Genomic_DNA"/>
</dbReference>
<gene>
    <name evidence="2" type="ordered locus">Desdi_3322</name>
</gene>
<evidence type="ECO:0000313" key="2">
    <source>
        <dbReference type="EMBL" id="AGA70716.1"/>
    </source>
</evidence>
<feature type="domain" description="Putative Se/S carrier protein-like" evidence="1">
    <location>
        <begin position="3"/>
        <end position="67"/>
    </location>
</feature>
<dbReference type="Pfam" id="PF11823">
    <property type="entry name" value="Se_S_carrier"/>
    <property type="match status" value="1"/>
</dbReference>
<dbReference type="InterPro" id="IPR021778">
    <property type="entry name" value="Se/S_carrier-like"/>
</dbReference>
<dbReference type="eggNOG" id="ENOG5033A63">
    <property type="taxonomic scope" value="Bacteria"/>
</dbReference>
<organism evidence="2 3">
    <name type="scientific">Desulfitobacterium dichloroeliminans (strain LMG P-21439 / DCA1)</name>
    <dbReference type="NCBI Taxonomy" id="871963"/>
    <lineage>
        <taxon>Bacteria</taxon>
        <taxon>Bacillati</taxon>
        <taxon>Bacillota</taxon>
        <taxon>Clostridia</taxon>
        <taxon>Eubacteriales</taxon>
        <taxon>Desulfitobacteriaceae</taxon>
        <taxon>Desulfitobacterium</taxon>
    </lineage>
</organism>
<evidence type="ECO:0000259" key="1">
    <source>
        <dbReference type="Pfam" id="PF11823"/>
    </source>
</evidence>
<accession>L0FDI1</accession>
<sequence>MLYIVTFPNTHMAILAEKSLQQGGFSVGIMPIPSSIKAGCGIALRVTDAQAAQGHLLENEIHYGEIYLAITTEKGTTYQQINSDS</sequence>
<reference evidence="3" key="1">
    <citation type="submission" date="2012-02" db="EMBL/GenBank/DDBJ databases">
        <title>Complete sequence of Desulfitobacterium dichloroeliminans LMG P-21439.</title>
        <authorList>
            <person name="Lucas S."/>
            <person name="Han J."/>
            <person name="Lapidus A."/>
            <person name="Cheng J.-F."/>
            <person name="Goodwin L."/>
            <person name="Pitluck S."/>
            <person name="Peters L."/>
            <person name="Ovchinnikova G."/>
            <person name="Teshima H."/>
            <person name="Detter J.C."/>
            <person name="Han C."/>
            <person name="Tapia R."/>
            <person name="Land M."/>
            <person name="Hauser L."/>
            <person name="Kyrpides N."/>
            <person name="Ivanova N."/>
            <person name="Pagani I."/>
            <person name="Kruse T."/>
            <person name="de Vos W.M."/>
            <person name="Boon N."/>
            <person name="Smidt H."/>
            <person name="Woyke T."/>
        </authorList>
    </citation>
    <scope>NUCLEOTIDE SEQUENCE [LARGE SCALE GENOMIC DNA]</scope>
    <source>
        <strain evidence="3">LMG P-21439 / DCA1</strain>
    </source>
</reference>
<dbReference type="Proteomes" id="UP000010797">
    <property type="component" value="Chromosome"/>
</dbReference>
<dbReference type="KEGG" id="ddl:Desdi_3322"/>
<dbReference type="STRING" id="871963.Desdi_3322"/>
<keyword evidence="3" id="KW-1185">Reference proteome</keyword>
<protein>
    <recommendedName>
        <fullName evidence="1">Putative Se/S carrier protein-like domain-containing protein</fullName>
    </recommendedName>
</protein>
<name>L0FDI1_DESDL</name>